<dbReference type="Gene3D" id="1.25.40.650">
    <property type="match status" value="1"/>
</dbReference>
<sequence length="307" mass="34035">MVSGCVGQPRTSKPSIAPTQTLTKQADNALSQAASSIAPQQQLYQLTAAELFVKAGNMGKALTVLESISPDPLSPEQFAKYTLMYAELVLANDHFFLARQLLSDQRIEQHWQQLSLPQQQQWYQLRGELFSLLGENKYSIDAYVALSDLSSSSQVRQETHDKLWFALNHITHEELEELAITEQDQTILGWFTLTNITRQNQGDIRQQLSLINEWRRTQPDHPASLTPPTSLLSAQQAFSDLPQQVALLLPLQGTLAQAGEAIRNGFLAASYDVRAHHGETPVIRFYASESTASIDTNISSGPASASF</sequence>
<dbReference type="AlphaFoldDB" id="A0A0F9CVR7"/>
<dbReference type="PANTHER" id="PTHR38038:SF1">
    <property type="entry name" value="PENICILLIN-BINDING PROTEIN ACTIVATOR LPOA"/>
    <property type="match status" value="1"/>
</dbReference>
<evidence type="ECO:0000256" key="6">
    <source>
        <dbReference type="ARBA" id="ARBA00023237"/>
    </source>
</evidence>
<keyword evidence="6" id="KW-0998">Cell outer membrane</keyword>
<keyword evidence="1" id="KW-0732">Signal</keyword>
<evidence type="ECO:0000256" key="2">
    <source>
        <dbReference type="ARBA" id="ARBA00022960"/>
    </source>
</evidence>
<accession>A0A0F9CVR7</accession>
<keyword evidence="2" id="KW-0133">Cell shape</keyword>
<evidence type="ECO:0008006" key="9">
    <source>
        <dbReference type="Google" id="ProtNLM"/>
    </source>
</evidence>
<evidence type="ECO:0000256" key="5">
    <source>
        <dbReference type="ARBA" id="ARBA00023139"/>
    </source>
</evidence>
<dbReference type="Gene3D" id="3.40.50.2300">
    <property type="match status" value="1"/>
</dbReference>
<dbReference type="SUPFAM" id="SSF53822">
    <property type="entry name" value="Periplasmic binding protein-like I"/>
    <property type="match status" value="1"/>
</dbReference>
<keyword evidence="5" id="KW-0564">Palmitate</keyword>
<dbReference type="GO" id="GO:0009252">
    <property type="term" value="P:peptidoglycan biosynthetic process"/>
    <property type="evidence" value="ECO:0007669"/>
    <property type="project" value="UniProtKB-KW"/>
</dbReference>
<dbReference type="GO" id="GO:0030234">
    <property type="term" value="F:enzyme regulator activity"/>
    <property type="evidence" value="ECO:0007669"/>
    <property type="project" value="TreeGrafter"/>
</dbReference>
<reference evidence="8" key="1">
    <citation type="journal article" date="2015" name="Nature">
        <title>Complex archaea that bridge the gap between prokaryotes and eukaryotes.</title>
        <authorList>
            <person name="Spang A."/>
            <person name="Saw J.H."/>
            <person name="Jorgensen S.L."/>
            <person name="Zaremba-Niedzwiedzka K."/>
            <person name="Martijn J."/>
            <person name="Lind A.E."/>
            <person name="van Eijk R."/>
            <person name="Schleper C."/>
            <person name="Guy L."/>
            <person name="Ettema T.J."/>
        </authorList>
    </citation>
    <scope>NUCLEOTIDE SEQUENCE</scope>
</reference>
<dbReference type="GO" id="GO:0031241">
    <property type="term" value="C:periplasmic side of cell outer membrane"/>
    <property type="evidence" value="ECO:0007669"/>
    <property type="project" value="TreeGrafter"/>
</dbReference>
<dbReference type="InterPro" id="IPR007443">
    <property type="entry name" value="LpoA"/>
</dbReference>
<keyword evidence="4" id="KW-0472">Membrane</keyword>
<dbReference type="InterPro" id="IPR028082">
    <property type="entry name" value="Peripla_BP_I"/>
</dbReference>
<gene>
    <name evidence="8" type="ORF">LCGC14_2563070</name>
</gene>
<dbReference type="EMBL" id="LAZR01042358">
    <property type="protein sequence ID" value="KKL09716.1"/>
    <property type="molecule type" value="Genomic_DNA"/>
</dbReference>
<evidence type="ECO:0000256" key="4">
    <source>
        <dbReference type="ARBA" id="ARBA00023136"/>
    </source>
</evidence>
<name>A0A0F9CVR7_9ZZZZ</name>
<comment type="caution">
    <text evidence="8">The sequence shown here is derived from an EMBL/GenBank/DDBJ whole genome shotgun (WGS) entry which is preliminary data.</text>
</comment>
<dbReference type="Gene3D" id="1.25.40.10">
    <property type="entry name" value="Tetratricopeptide repeat domain"/>
    <property type="match status" value="1"/>
</dbReference>
<dbReference type="GO" id="GO:0008360">
    <property type="term" value="P:regulation of cell shape"/>
    <property type="evidence" value="ECO:0007669"/>
    <property type="project" value="UniProtKB-KW"/>
</dbReference>
<evidence type="ECO:0000256" key="3">
    <source>
        <dbReference type="ARBA" id="ARBA00022984"/>
    </source>
</evidence>
<dbReference type="Pfam" id="PF04348">
    <property type="entry name" value="LppC"/>
    <property type="match status" value="1"/>
</dbReference>
<dbReference type="PANTHER" id="PTHR38038">
    <property type="entry name" value="PENICILLIN-BINDING PROTEIN ACTIVATOR LPOA"/>
    <property type="match status" value="1"/>
</dbReference>
<evidence type="ECO:0000256" key="7">
    <source>
        <dbReference type="ARBA" id="ARBA00023288"/>
    </source>
</evidence>
<evidence type="ECO:0000256" key="1">
    <source>
        <dbReference type="ARBA" id="ARBA00022729"/>
    </source>
</evidence>
<evidence type="ECO:0000313" key="8">
    <source>
        <dbReference type="EMBL" id="KKL09716.1"/>
    </source>
</evidence>
<proteinExistence type="predicted"/>
<keyword evidence="3" id="KW-0573">Peptidoglycan synthesis</keyword>
<keyword evidence="7" id="KW-0449">Lipoprotein</keyword>
<protein>
    <recommendedName>
        <fullName evidence="9">LppC lipoprotein</fullName>
    </recommendedName>
</protein>
<dbReference type="InterPro" id="IPR011990">
    <property type="entry name" value="TPR-like_helical_dom_sf"/>
</dbReference>
<organism evidence="8">
    <name type="scientific">marine sediment metagenome</name>
    <dbReference type="NCBI Taxonomy" id="412755"/>
    <lineage>
        <taxon>unclassified sequences</taxon>
        <taxon>metagenomes</taxon>
        <taxon>ecological metagenomes</taxon>
    </lineage>
</organism>